<dbReference type="InterPro" id="IPR055893">
    <property type="entry name" value="DUF7470"/>
</dbReference>
<protein>
    <submittedName>
        <fullName evidence="2">Uncharacterized protein</fullName>
    </submittedName>
</protein>
<keyword evidence="3" id="KW-1185">Reference proteome</keyword>
<dbReference type="EMBL" id="FNIA01000001">
    <property type="protein sequence ID" value="SDM32898.1"/>
    <property type="molecule type" value="Genomic_DNA"/>
</dbReference>
<feature type="transmembrane region" description="Helical" evidence="1">
    <location>
        <begin position="21"/>
        <end position="40"/>
    </location>
</feature>
<organism evidence="2 3">
    <name type="scientific">Haloarchaeobius iranensis</name>
    <dbReference type="NCBI Taxonomy" id="996166"/>
    <lineage>
        <taxon>Archaea</taxon>
        <taxon>Methanobacteriati</taxon>
        <taxon>Methanobacteriota</taxon>
        <taxon>Stenosarchaea group</taxon>
        <taxon>Halobacteria</taxon>
        <taxon>Halobacteriales</taxon>
        <taxon>Halorubellaceae</taxon>
        <taxon>Haloarchaeobius</taxon>
    </lineage>
</organism>
<proteinExistence type="predicted"/>
<accession>A0A1G9SBP2</accession>
<evidence type="ECO:0000313" key="2">
    <source>
        <dbReference type="EMBL" id="SDM32898.1"/>
    </source>
</evidence>
<evidence type="ECO:0000256" key="1">
    <source>
        <dbReference type="SAM" id="Phobius"/>
    </source>
</evidence>
<name>A0A1G9SBP2_9EURY</name>
<keyword evidence="1" id="KW-0812">Transmembrane</keyword>
<feature type="transmembrane region" description="Helical" evidence="1">
    <location>
        <begin position="46"/>
        <end position="66"/>
    </location>
</feature>
<gene>
    <name evidence="2" type="ORF">SAMN05192554_10177</name>
</gene>
<dbReference type="Proteomes" id="UP000199370">
    <property type="component" value="Unassembled WGS sequence"/>
</dbReference>
<dbReference type="RefSeq" id="WP_245707564.1">
    <property type="nucleotide sequence ID" value="NZ_FNIA01000001.1"/>
</dbReference>
<keyword evidence="1" id="KW-0472">Membrane</keyword>
<keyword evidence="1" id="KW-1133">Transmembrane helix</keyword>
<sequence>MAADMSPGGGSSGPMKYAKMLGISGALGFLFVLAGIGIIAIEGSLILAAGFALVVAGLGLLLKALVSNALGMLGMGGMF</sequence>
<dbReference type="STRING" id="996166.SAMN05192554_10177"/>
<dbReference type="Pfam" id="PF24282">
    <property type="entry name" value="DUF7470"/>
    <property type="match status" value="1"/>
</dbReference>
<reference evidence="2 3" key="1">
    <citation type="submission" date="2016-10" db="EMBL/GenBank/DDBJ databases">
        <authorList>
            <person name="de Groot N.N."/>
        </authorList>
    </citation>
    <scope>NUCLEOTIDE SEQUENCE [LARGE SCALE GENOMIC DNA]</scope>
    <source>
        <strain evidence="3">EB21,IBRC-M 10013,KCTC 4048</strain>
    </source>
</reference>
<evidence type="ECO:0000313" key="3">
    <source>
        <dbReference type="Proteomes" id="UP000199370"/>
    </source>
</evidence>
<dbReference type="AlphaFoldDB" id="A0A1G9SBP2"/>